<evidence type="ECO:0000256" key="1">
    <source>
        <dbReference type="SAM" id="MobiDB-lite"/>
    </source>
</evidence>
<reference evidence="2 3" key="1">
    <citation type="journal article" date="2018" name="Sci. Rep.">
        <title>Raphidocelis subcapitata (=Pseudokirchneriella subcapitata) provides an insight into genome evolution and environmental adaptations in the Sphaeropleales.</title>
        <authorList>
            <person name="Suzuki S."/>
            <person name="Yamaguchi H."/>
            <person name="Nakajima N."/>
            <person name="Kawachi M."/>
        </authorList>
    </citation>
    <scope>NUCLEOTIDE SEQUENCE [LARGE SCALE GENOMIC DNA]</scope>
    <source>
        <strain evidence="2 3">NIES-35</strain>
    </source>
</reference>
<feature type="compositionally biased region" description="Low complexity" evidence="1">
    <location>
        <begin position="19"/>
        <end position="53"/>
    </location>
</feature>
<dbReference type="AlphaFoldDB" id="A0A2V0PPU7"/>
<feature type="region of interest" description="Disordered" evidence="1">
    <location>
        <begin position="1"/>
        <end position="65"/>
    </location>
</feature>
<dbReference type="EMBL" id="BDRX01000190">
    <property type="protein sequence ID" value="GBG00081.1"/>
    <property type="molecule type" value="Genomic_DNA"/>
</dbReference>
<dbReference type="Proteomes" id="UP000247498">
    <property type="component" value="Unassembled WGS sequence"/>
</dbReference>
<name>A0A2V0PPU7_9CHLO</name>
<dbReference type="PANTHER" id="PTHR33401:SF3">
    <property type="entry name" value="LOW AFFINITY POTASSIUM TRANSPORT SYSTEM PROTEIN"/>
    <property type="match status" value="1"/>
</dbReference>
<evidence type="ECO:0000313" key="2">
    <source>
        <dbReference type="EMBL" id="GBG00081.1"/>
    </source>
</evidence>
<dbReference type="InParanoid" id="A0A2V0PPU7"/>
<organism evidence="2 3">
    <name type="scientific">Raphidocelis subcapitata</name>
    <dbReference type="NCBI Taxonomy" id="307507"/>
    <lineage>
        <taxon>Eukaryota</taxon>
        <taxon>Viridiplantae</taxon>
        <taxon>Chlorophyta</taxon>
        <taxon>core chlorophytes</taxon>
        <taxon>Chlorophyceae</taxon>
        <taxon>CS clade</taxon>
        <taxon>Sphaeropleales</taxon>
        <taxon>Selenastraceae</taxon>
        <taxon>Raphidocelis</taxon>
    </lineage>
</organism>
<gene>
    <name evidence="2" type="ORF">Rsub_12778</name>
</gene>
<dbReference type="PANTHER" id="PTHR33401">
    <property type="entry name" value="LIGHT-HARVESTING COMPLEX-LIKE PROTEIN OHP2, CHLOROPLASTIC"/>
    <property type="match status" value="1"/>
</dbReference>
<accession>A0A2V0PPU7</accession>
<keyword evidence="3" id="KW-1185">Reference proteome</keyword>
<comment type="caution">
    <text evidence="2">The sequence shown here is derived from an EMBL/GenBank/DDBJ whole genome shotgun (WGS) entry which is preliminary data.</text>
</comment>
<proteinExistence type="predicted"/>
<feature type="region of interest" description="Disordered" evidence="1">
    <location>
        <begin position="78"/>
        <end position="105"/>
    </location>
</feature>
<evidence type="ECO:0000313" key="3">
    <source>
        <dbReference type="Proteomes" id="UP000247498"/>
    </source>
</evidence>
<protein>
    <submittedName>
        <fullName evidence="2">Uncharacterized protein</fullName>
    </submittedName>
</protein>
<sequence length="105" mass="11160">MSAAQAQGSLDEEERASEAADSVSEAIAPPPRASRAILKAQQQPPAGKQQSGSAESLGERSRRTVSWTDFAGSSLAAVREFEPSEPSEGELHYNSRRQPSCCVIS</sequence>